<keyword evidence="4" id="KW-0675">Receptor</keyword>
<dbReference type="AlphaFoldDB" id="A0A3S3Q3R7"/>
<organism evidence="4 5">
    <name type="scientific">Cinnamomum micranthum f. kanehirae</name>
    <dbReference type="NCBI Taxonomy" id="337451"/>
    <lineage>
        <taxon>Eukaryota</taxon>
        <taxon>Viridiplantae</taxon>
        <taxon>Streptophyta</taxon>
        <taxon>Embryophyta</taxon>
        <taxon>Tracheophyta</taxon>
        <taxon>Spermatophyta</taxon>
        <taxon>Magnoliopsida</taxon>
        <taxon>Magnoliidae</taxon>
        <taxon>Laurales</taxon>
        <taxon>Lauraceae</taxon>
        <taxon>Cinnamomum</taxon>
    </lineage>
</organism>
<comment type="subcellular location">
    <subcellularLocation>
        <location evidence="1">Membrane</location>
        <topology evidence="1">Single-pass membrane protein</topology>
    </subcellularLocation>
</comment>
<evidence type="ECO:0000256" key="2">
    <source>
        <dbReference type="SAM" id="SignalP"/>
    </source>
</evidence>
<dbReference type="Proteomes" id="UP000283530">
    <property type="component" value="Unassembled WGS sequence"/>
</dbReference>
<comment type="caution">
    <text evidence="4">The sequence shown here is derived from an EMBL/GenBank/DDBJ whole genome shotgun (WGS) entry which is preliminary data.</text>
</comment>
<evidence type="ECO:0000313" key="5">
    <source>
        <dbReference type="Proteomes" id="UP000283530"/>
    </source>
</evidence>
<dbReference type="PANTHER" id="PTHR45631">
    <property type="entry name" value="OS07G0107800 PROTEIN-RELATED"/>
    <property type="match status" value="1"/>
</dbReference>
<dbReference type="STRING" id="337451.A0A3S3Q3R7"/>
<feature type="signal peptide" evidence="2">
    <location>
        <begin position="1"/>
        <end position="31"/>
    </location>
</feature>
<sequence>MGEGCAADKREMTLVQSCLAILLTLAVPVHAQPGFISINCGMAEDSTYIDIINTTYHSDAKYIETGVNYNLSKAFLPDTIFQQLYSNVRSFPSGSRNCYNLSEITKGTKYLLRVHLWYGNYDGRNSIPQFDIYVGVNRWMIINDRSSVPFVREIILMAKRNYMSVCLVNTGLGTPFISALELRPLNNSMYKVVNETHSLTRWDQYDLGRPRYNNDVNAGIRYPDDPYDLLWRPFDDINWSPFNTSSTVTNPNVEFQPPSKVMMTAVRPTAESDALYYDWTVDDLSLQLQVYMHFAELEQLNTSQSREFTVCCGDNLCYNSTIRPLYLVTTTVEPPQPLTGQSRYVCTFKQASKSNLPPIVNAVEVFVIRQYKEIPTRDQDVEAILDIKSTYQLKRNWVGDPCVPKSYSWEGLACNYALSDFPTILSLNLSSFGLKGEIAASLANLISIQSL</sequence>
<dbReference type="Pfam" id="PF12819">
    <property type="entry name" value="Malectin_like"/>
    <property type="match status" value="1"/>
</dbReference>
<protein>
    <submittedName>
        <fullName evidence="4">Putative LRR receptor-like serine/threonine-protein kinase</fullName>
    </submittedName>
</protein>
<proteinExistence type="predicted"/>
<dbReference type="GO" id="GO:0016301">
    <property type="term" value="F:kinase activity"/>
    <property type="evidence" value="ECO:0007669"/>
    <property type="project" value="UniProtKB-KW"/>
</dbReference>
<dbReference type="GO" id="GO:0016020">
    <property type="term" value="C:membrane"/>
    <property type="evidence" value="ECO:0007669"/>
    <property type="project" value="UniProtKB-SubCell"/>
</dbReference>
<reference evidence="4 5" key="1">
    <citation type="journal article" date="2019" name="Nat. Plants">
        <title>Stout camphor tree genome fills gaps in understanding of flowering plant genome evolution.</title>
        <authorList>
            <person name="Chaw S.M."/>
            <person name="Liu Y.C."/>
            <person name="Wu Y.W."/>
            <person name="Wang H.Y."/>
            <person name="Lin C.I."/>
            <person name="Wu C.S."/>
            <person name="Ke H.M."/>
            <person name="Chang L.Y."/>
            <person name="Hsu C.Y."/>
            <person name="Yang H.T."/>
            <person name="Sudianto E."/>
            <person name="Hsu M.H."/>
            <person name="Wu K.P."/>
            <person name="Wang L.N."/>
            <person name="Leebens-Mack J.H."/>
            <person name="Tsai I.J."/>
        </authorList>
    </citation>
    <scope>NUCLEOTIDE SEQUENCE [LARGE SCALE GENOMIC DNA]</scope>
    <source>
        <strain evidence="5">cv. Chaw 1501</strain>
        <tissue evidence="4">Young leaves</tissue>
    </source>
</reference>
<feature type="chain" id="PRO_5018709141" evidence="2">
    <location>
        <begin position="32"/>
        <end position="451"/>
    </location>
</feature>
<dbReference type="OrthoDB" id="2017114at2759"/>
<name>A0A3S3Q3R7_9MAGN</name>
<keyword evidence="4" id="KW-0808">Transferase</keyword>
<accession>A0A3S3Q3R7</accession>
<keyword evidence="2" id="KW-0732">Signal</keyword>
<gene>
    <name evidence="4" type="ORF">CKAN_00667900</name>
</gene>
<keyword evidence="4" id="KW-0418">Kinase</keyword>
<dbReference type="EMBL" id="QPKB01000002">
    <property type="protein sequence ID" value="RWR78164.1"/>
    <property type="molecule type" value="Genomic_DNA"/>
</dbReference>
<evidence type="ECO:0000259" key="3">
    <source>
        <dbReference type="Pfam" id="PF12819"/>
    </source>
</evidence>
<evidence type="ECO:0000313" key="4">
    <source>
        <dbReference type="EMBL" id="RWR78164.1"/>
    </source>
</evidence>
<keyword evidence="5" id="KW-1185">Reference proteome</keyword>
<dbReference type="InterPro" id="IPR024788">
    <property type="entry name" value="Malectin-like_Carb-bd_dom"/>
</dbReference>
<evidence type="ECO:0000256" key="1">
    <source>
        <dbReference type="ARBA" id="ARBA00004167"/>
    </source>
</evidence>
<feature type="domain" description="Malectin-like" evidence="3">
    <location>
        <begin position="38"/>
        <end position="367"/>
    </location>
</feature>
<dbReference type="PANTHER" id="PTHR45631:SF202">
    <property type="entry name" value="SENESCENCE-INDUCED RECEPTOR-LIKE SERINE_THREONINE-PROTEIN KINASE"/>
    <property type="match status" value="1"/>
</dbReference>